<gene>
    <name evidence="1" type="ORF">CY34DRAFT_798725</name>
</gene>
<dbReference type="Proteomes" id="UP000054485">
    <property type="component" value="Unassembled WGS sequence"/>
</dbReference>
<dbReference type="HOGENOM" id="CLU_2639723_0_0_1"/>
<accession>A0A0D0B257</accession>
<name>A0A0D0B257_9AGAM</name>
<evidence type="ECO:0000313" key="1">
    <source>
        <dbReference type="EMBL" id="KIK48086.1"/>
    </source>
</evidence>
<keyword evidence="2" id="KW-1185">Reference proteome</keyword>
<protein>
    <submittedName>
        <fullName evidence="1">Uncharacterized protein</fullName>
    </submittedName>
</protein>
<sequence length="77" mass="8322">MATTLRMSEINLQIISNSLSNPLHAFESSHRIMGSTCTGVKRPIASGEPDSCFATVITNVTGLRLRRTETVSATTQI</sequence>
<proteinExistence type="predicted"/>
<dbReference type="InParanoid" id="A0A0D0B257"/>
<dbReference type="EMBL" id="KN835141">
    <property type="protein sequence ID" value="KIK48086.1"/>
    <property type="molecule type" value="Genomic_DNA"/>
</dbReference>
<reference evidence="2" key="2">
    <citation type="submission" date="2015-01" db="EMBL/GenBank/DDBJ databases">
        <title>Evolutionary Origins and Diversification of the Mycorrhizal Mutualists.</title>
        <authorList>
            <consortium name="DOE Joint Genome Institute"/>
            <consortium name="Mycorrhizal Genomics Consortium"/>
            <person name="Kohler A."/>
            <person name="Kuo A."/>
            <person name="Nagy L.G."/>
            <person name="Floudas D."/>
            <person name="Copeland A."/>
            <person name="Barry K.W."/>
            <person name="Cichocki N."/>
            <person name="Veneault-Fourrey C."/>
            <person name="LaButti K."/>
            <person name="Lindquist E.A."/>
            <person name="Lipzen A."/>
            <person name="Lundell T."/>
            <person name="Morin E."/>
            <person name="Murat C."/>
            <person name="Riley R."/>
            <person name="Ohm R."/>
            <person name="Sun H."/>
            <person name="Tunlid A."/>
            <person name="Henrissat B."/>
            <person name="Grigoriev I.V."/>
            <person name="Hibbett D.S."/>
            <person name="Martin F."/>
        </authorList>
    </citation>
    <scope>NUCLEOTIDE SEQUENCE [LARGE SCALE GENOMIC DNA]</scope>
    <source>
        <strain evidence="2">UH-Slu-Lm8-n1</strain>
    </source>
</reference>
<reference evidence="1 2" key="1">
    <citation type="submission" date="2014-04" db="EMBL/GenBank/DDBJ databases">
        <authorList>
            <consortium name="DOE Joint Genome Institute"/>
            <person name="Kuo A."/>
            <person name="Ruytinx J."/>
            <person name="Rineau F."/>
            <person name="Colpaert J."/>
            <person name="Kohler A."/>
            <person name="Nagy L.G."/>
            <person name="Floudas D."/>
            <person name="Copeland A."/>
            <person name="Barry K.W."/>
            <person name="Cichocki N."/>
            <person name="Veneault-Fourrey C."/>
            <person name="LaButti K."/>
            <person name="Lindquist E.A."/>
            <person name="Lipzen A."/>
            <person name="Lundell T."/>
            <person name="Morin E."/>
            <person name="Murat C."/>
            <person name="Sun H."/>
            <person name="Tunlid A."/>
            <person name="Henrissat B."/>
            <person name="Grigoriev I.V."/>
            <person name="Hibbett D.S."/>
            <person name="Martin F."/>
            <person name="Nordberg H.P."/>
            <person name="Cantor M.N."/>
            <person name="Hua S.X."/>
        </authorList>
    </citation>
    <scope>NUCLEOTIDE SEQUENCE [LARGE SCALE GENOMIC DNA]</scope>
    <source>
        <strain evidence="1 2">UH-Slu-Lm8-n1</strain>
    </source>
</reference>
<organism evidence="1 2">
    <name type="scientific">Suillus luteus UH-Slu-Lm8-n1</name>
    <dbReference type="NCBI Taxonomy" id="930992"/>
    <lineage>
        <taxon>Eukaryota</taxon>
        <taxon>Fungi</taxon>
        <taxon>Dikarya</taxon>
        <taxon>Basidiomycota</taxon>
        <taxon>Agaricomycotina</taxon>
        <taxon>Agaricomycetes</taxon>
        <taxon>Agaricomycetidae</taxon>
        <taxon>Boletales</taxon>
        <taxon>Suillineae</taxon>
        <taxon>Suillaceae</taxon>
        <taxon>Suillus</taxon>
    </lineage>
</organism>
<evidence type="ECO:0000313" key="2">
    <source>
        <dbReference type="Proteomes" id="UP000054485"/>
    </source>
</evidence>
<dbReference type="AlphaFoldDB" id="A0A0D0B257"/>